<keyword evidence="1" id="KW-0812">Transmembrane</keyword>
<reference evidence="2" key="1">
    <citation type="submission" date="2021-01" db="EMBL/GenBank/DDBJ databases">
        <authorList>
            <consortium name="Genoscope - CEA"/>
            <person name="William W."/>
        </authorList>
    </citation>
    <scope>NUCLEOTIDE SEQUENCE</scope>
</reference>
<organism evidence="2 3">
    <name type="scientific">Paramecium sonneborni</name>
    <dbReference type="NCBI Taxonomy" id="65129"/>
    <lineage>
        <taxon>Eukaryota</taxon>
        <taxon>Sar</taxon>
        <taxon>Alveolata</taxon>
        <taxon>Ciliophora</taxon>
        <taxon>Intramacronucleata</taxon>
        <taxon>Oligohymenophorea</taxon>
        <taxon>Peniculida</taxon>
        <taxon>Parameciidae</taxon>
        <taxon>Paramecium</taxon>
    </lineage>
</organism>
<dbReference type="Proteomes" id="UP000692954">
    <property type="component" value="Unassembled WGS sequence"/>
</dbReference>
<evidence type="ECO:0000256" key="1">
    <source>
        <dbReference type="SAM" id="Phobius"/>
    </source>
</evidence>
<feature type="transmembrane region" description="Helical" evidence="1">
    <location>
        <begin position="84"/>
        <end position="102"/>
    </location>
</feature>
<gene>
    <name evidence="2" type="ORF">PSON_ATCC_30995.1.T0030438</name>
</gene>
<proteinExistence type="predicted"/>
<dbReference type="AlphaFoldDB" id="A0A8S1K8P6"/>
<keyword evidence="1" id="KW-0472">Membrane</keyword>
<name>A0A8S1K8P6_9CILI</name>
<sequence length="200" mass="23418">MFSKTLRNFSKITYKCSQQSKDIWSDAELLYHPKNPLTFQNGRCSLYQSQIFSRFRNYYILISAIGGYLTYFTAKKLYNYQDRGYIGILFYFGLLGITIRSMKSVTSQYQKLLISIDLLPCGRKVLIQHPNIYGLCTFKEIDIATISRPKDAYQKSIQKMEHVFPVIMDTQLLYLHRDPDFIVNKEILPAVMNAKYIKVD</sequence>
<evidence type="ECO:0000313" key="2">
    <source>
        <dbReference type="EMBL" id="CAD8048834.1"/>
    </source>
</evidence>
<keyword evidence="3" id="KW-1185">Reference proteome</keyword>
<comment type="caution">
    <text evidence="2">The sequence shown here is derived from an EMBL/GenBank/DDBJ whole genome shotgun (WGS) entry which is preliminary data.</text>
</comment>
<evidence type="ECO:0000313" key="3">
    <source>
        <dbReference type="Proteomes" id="UP000692954"/>
    </source>
</evidence>
<feature type="transmembrane region" description="Helical" evidence="1">
    <location>
        <begin position="58"/>
        <end position="78"/>
    </location>
</feature>
<keyword evidence="1" id="KW-1133">Transmembrane helix</keyword>
<dbReference type="EMBL" id="CAJJDN010000003">
    <property type="protein sequence ID" value="CAD8048834.1"/>
    <property type="molecule type" value="Genomic_DNA"/>
</dbReference>
<accession>A0A8S1K8P6</accession>
<dbReference type="OrthoDB" id="293626at2759"/>
<protein>
    <submittedName>
        <fullName evidence="2">Uncharacterized protein</fullName>
    </submittedName>
</protein>